<dbReference type="SUPFAM" id="SSF56601">
    <property type="entry name" value="beta-lactamase/transpeptidase-like"/>
    <property type="match status" value="1"/>
</dbReference>
<evidence type="ECO:0000313" key="2">
    <source>
        <dbReference type="EMBL" id="MBS5331834.1"/>
    </source>
</evidence>
<dbReference type="Gene3D" id="3.40.710.10">
    <property type="entry name" value="DD-peptidase/beta-lactamase superfamily"/>
    <property type="match status" value="1"/>
</dbReference>
<dbReference type="PANTHER" id="PTHR43283">
    <property type="entry name" value="BETA-LACTAMASE-RELATED"/>
    <property type="match status" value="1"/>
</dbReference>
<reference evidence="2" key="1">
    <citation type="submission" date="2021-02" db="EMBL/GenBank/DDBJ databases">
        <title>Infant gut strain persistence is associated with maternal origin, phylogeny, and functional potential including surface adhesion and iron acquisition.</title>
        <authorList>
            <person name="Lou Y.C."/>
        </authorList>
    </citation>
    <scope>NUCLEOTIDE SEQUENCE</scope>
    <source>
        <strain evidence="2">L3_101_000M1_dasL3_101_000M1_concoct_87</strain>
    </source>
</reference>
<protein>
    <submittedName>
        <fullName evidence="2">Serine hydrolase</fullName>
    </submittedName>
</protein>
<dbReference type="Pfam" id="PF00144">
    <property type="entry name" value="Beta-lactamase"/>
    <property type="match status" value="1"/>
</dbReference>
<organism evidence="2 3">
    <name type="scientific">Subdoligranulum variabile</name>
    <dbReference type="NCBI Taxonomy" id="214851"/>
    <lineage>
        <taxon>Bacteria</taxon>
        <taxon>Bacillati</taxon>
        <taxon>Bacillota</taxon>
        <taxon>Clostridia</taxon>
        <taxon>Eubacteriales</taxon>
        <taxon>Oscillospiraceae</taxon>
        <taxon>Subdoligranulum</taxon>
    </lineage>
</organism>
<feature type="domain" description="Beta-lactamase-related" evidence="1">
    <location>
        <begin position="32"/>
        <end position="301"/>
    </location>
</feature>
<proteinExistence type="predicted"/>
<evidence type="ECO:0000259" key="1">
    <source>
        <dbReference type="Pfam" id="PF00144"/>
    </source>
</evidence>
<keyword evidence="2" id="KW-0378">Hydrolase</keyword>
<dbReference type="PANTHER" id="PTHR43283:SF7">
    <property type="entry name" value="BETA-LACTAMASE-RELATED DOMAIN-CONTAINING PROTEIN"/>
    <property type="match status" value="1"/>
</dbReference>
<dbReference type="InterPro" id="IPR001466">
    <property type="entry name" value="Beta-lactam-related"/>
</dbReference>
<dbReference type="Proteomes" id="UP000759273">
    <property type="component" value="Unassembled WGS sequence"/>
</dbReference>
<gene>
    <name evidence="2" type="ORF">KHY36_04800</name>
</gene>
<sequence length="475" mass="51585">MQFSIAKPEEVGVSSAALSQTLDYLAQRRVALHSLLVMRHDALICEGYAAPFTKDTLHRMYSETKSLVSLAVGVMCAKGYLDLDDHIVDHFAEKLPLGGPSPELARLTIRDMLRMATPYNGTTYKRRPTKDWVGSFFTARTDHEPGSFFCYDTSSSHTLCALVEKRMGRPLLDVLRREALDAIGFSEQSYCIRDPMGISQGGSGLMATPRDMLALLRLVAQGGQWDGQQLLPQDYLQAATAWQIDNAENGGSGGWDFAQGYGYQFWRLTHNAWSMYGMGGQLAICLPDQDMLLVTTADTQPLAGGVQTILDAFWNCLLPGVADAALPANPAAYAELTKKLSTMQLPIVENLAAPDTELCCATVQMGLNAPGLTALQLQENALVLHYGGKTCTLPFRTGALVQSHLWDDPALPCVIAAGWRAPDSLLFRVHLLGERLGSLSLQLKLRPGGATLALCSHEEHPDPDFSGTAEGVTAV</sequence>
<dbReference type="EMBL" id="JAGZGG010000007">
    <property type="protein sequence ID" value="MBS5331834.1"/>
    <property type="molecule type" value="Genomic_DNA"/>
</dbReference>
<dbReference type="InterPro" id="IPR012338">
    <property type="entry name" value="Beta-lactam/transpept-like"/>
</dbReference>
<comment type="caution">
    <text evidence="2">The sequence shown here is derived from an EMBL/GenBank/DDBJ whole genome shotgun (WGS) entry which is preliminary data.</text>
</comment>
<name>A0A943HHD3_9FIRM</name>
<dbReference type="GO" id="GO:0016787">
    <property type="term" value="F:hydrolase activity"/>
    <property type="evidence" value="ECO:0007669"/>
    <property type="project" value="UniProtKB-KW"/>
</dbReference>
<dbReference type="InterPro" id="IPR050789">
    <property type="entry name" value="Diverse_Enzym_Activities"/>
</dbReference>
<evidence type="ECO:0000313" key="3">
    <source>
        <dbReference type="Proteomes" id="UP000759273"/>
    </source>
</evidence>
<dbReference type="AlphaFoldDB" id="A0A943HHD3"/>
<accession>A0A943HHD3</accession>